<dbReference type="EMBL" id="LGKN01000003">
    <property type="protein sequence ID" value="KPL89107.1"/>
    <property type="molecule type" value="Genomic_DNA"/>
</dbReference>
<dbReference type="InterPro" id="IPR001851">
    <property type="entry name" value="ABC_transp_permease"/>
</dbReference>
<dbReference type="Proteomes" id="UP000050502">
    <property type="component" value="Unassembled WGS sequence"/>
</dbReference>
<dbReference type="PANTHER" id="PTHR43370">
    <property type="entry name" value="SUGAR ABC TRANSPORTER INTEGRAL MEMBRANE PROTEIN-RELATED"/>
    <property type="match status" value="1"/>
</dbReference>
<dbReference type="EMBL" id="BBZA01000116">
    <property type="protein sequence ID" value="GAP63125.1"/>
    <property type="molecule type" value="Genomic_DNA"/>
</dbReference>
<keyword evidence="7" id="KW-0813">Transport</keyword>
<dbReference type="Pfam" id="PF02653">
    <property type="entry name" value="BPD_transp_2"/>
    <property type="match status" value="1"/>
</dbReference>
<comment type="caution">
    <text evidence="7">The sequence shown here is derived from an EMBL/GenBank/DDBJ whole genome shotgun (WGS) entry which is preliminary data.</text>
</comment>
<reference evidence="9" key="3">
    <citation type="submission" date="2015-08" db="EMBL/GenBank/DDBJ databases">
        <title>Draft Genome Sequence of a Heterotrophic Facultative Anaerobic Bacterium Ardenticatena maritima Strain 110S.</title>
        <authorList>
            <person name="Kawaichi S."/>
            <person name="Yoshida T."/>
            <person name="Sako Y."/>
            <person name="Nakamura R."/>
        </authorList>
    </citation>
    <scope>NUCLEOTIDE SEQUENCE [LARGE SCALE GENOMIC DNA]</scope>
    <source>
        <strain evidence="9">110S</strain>
    </source>
</reference>
<keyword evidence="4 6" id="KW-1133">Transmembrane helix</keyword>
<dbReference type="PANTHER" id="PTHR43370:SF1">
    <property type="entry name" value="GUANOSINE ABC TRANSPORTER PERMEASE PROTEIN NUPQ"/>
    <property type="match status" value="1"/>
</dbReference>
<accession>A0A0M8K738</accession>
<feature type="transmembrane region" description="Helical" evidence="6">
    <location>
        <begin position="254"/>
        <end position="279"/>
    </location>
</feature>
<feature type="transmembrane region" description="Helical" evidence="6">
    <location>
        <begin position="299"/>
        <end position="317"/>
    </location>
</feature>
<keyword evidence="7" id="KW-0762">Sugar transport</keyword>
<comment type="subcellular location">
    <subcellularLocation>
        <location evidence="1">Cell membrane</location>
        <topology evidence="1">Multi-pass membrane protein</topology>
    </subcellularLocation>
</comment>
<reference evidence="7 9" key="1">
    <citation type="journal article" date="2015" name="Genome Announc.">
        <title>Draft Genome Sequence of a Heterotrophic Facultative Anaerobic Thermophilic Bacterium, Ardenticatena maritima Strain 110ST.</title>
        <authorList>
            <person name="Kawaichi S."/>
            <person name="Yoshida T."/>
            <person name="Sako Y."/>
            <person name="Nakamura R."/>
        </authorList>
    </citation>
    <scope>NUCLEOTIDE SEQUENCE [LARGE SCALE GENOMIC DNA]</scope>
    <source>
        <strain evidence="7 9">110S</strain>
    </source>
</reference>
<organism evidence="7 9">
    <name type="scientific">Ardenticatena maritima</name>
    <dbReference type="NCBI Taxonomy" id="872965"/>
    <lineage>
        <taxon>Bacteria</taxon>
        <taxon>Bacillati</taxon>
        <taxon>Chloroflexota</taxon>
        <taxon>Ardenticatenia</taxon>
        <taxon>Ardenticatenales</taxon>
        <taxon>Ardenticatenaceae</taxon>
        <taxon>Ardenticatena</taxon>
    </lineage>
</organism>
<feature type="transmembrane region" description="Helical" evidence="6">
    <location>
        <begin position="175"/>
        <end position="193"/>
    </location>
</feature>
<feature type="transmembrane region" description="Helical" evidence="6">
    <location>
        <begin position="219"/>
        <end position="242"/>
    </location>
</feature>
<protein>
    <submittedName>
        <fullName evidence="8">ABC transporter permease</fullName>
    </submittedName>
    <submittedName>
        <fullName evidence="7">Simple sugar transport system permease protein</fullName>
    </submittedName>
</protein>
<evidence type="ECO:0000256" key="5">
    <source>
        <dbReference type="ARBA" id="ARBA00023136"/>
    </source>
</evidence>
<evidence type="ECO:0000313" key="9">
    <source>
        <dbReference type="Proteomes" id="UP000037784"/>
    </source>
</evidence>
<evidence type="ECO:0000256" key="6">
    <source>
        <dbReference type="SAM" id="Phobius"/>
    </source>
</evidence>
<evidence type="ECO:0000313" key="7">
    <source>
        <dbReference type="EMBL" id="GAP63125.1"/>
    </source>
</evidence>
<feature type="transmembrane region" description="Helical" evidence="6">
    <location>
        <begin position="65"/>
        <end position="85"/>
    </location>
</feature>
<evidence type="ECO:0000313" key="10">
    <source>
        <dbReference type="Proteomes" id="UP000050502"/>
    </source>
</evidence>
<keyword evidence="2" id="KW-1003">Cell membrane</keyword>
<name>A0A0M8K738_9CHLR</name>
<reference evidence="8 10" key="2">
    <citation type="submission" date="2015-07" db="EMBL/GenBank/DDBJ databases">
        <title>Whole genome sequence of Ardenticatena maritima DSM 23922.</title>
        <authorList>
            <person name="Hemp J."/>
            <person name="Ward L.M."/>
            <person name="Pace L.A."/>
            <person name="Fischer W.W."/>
        </authorList>
    </citation>
    <scope>NUCLEOTIDE SEQUENCE [LARGE SCALE GENOMIC DNA]</scope>
    <source>
        <strain evidence="8 10">110S</strain>
    </source>
</reference>
<dbReference type="AlphaFoldDB" id="A0A0M8K738"/>
<sequence>MPNDALTMVRQRSSWLLIAGVAALIFVSYGATPAVTTALLASTIRQSTPLILGALSGIFCERSGVINIAIEGMMLMGAFVGFLANVYTGNLFLAVLAAILMGALMGLAHAFMSITLKMDQIISGTVLNILALELTGFFYQQGLTTQGKLTPIRIPVLADIPLIGPVLFNNPPITYLSLVLVVVVHILLFRTVWGLRTRAVGEHPKAADTVGIDVIRMRYINVIIGGMIAGLAGGYLTLEAVGSFERAMTNGRGFVALAVMIFGKWTPLGAWGAALLFGFANALQTQFQFLGISTIPHQFVGMLPYILTIVVLAGFVGRARPPAAIGQPYEKE</sequence>
<dbReference type="GO" id="GO:0022857">
    <property type="term" value="F:transmembrane transporter activity"/>
    <property type="evidence" value="ECO:0007669"/>
    <property type="project" value="InterPro"/>
</dbReference>
<dbReference type="InParanoid" id="A0A0M8K738"/>
<feature type="transmembrane region" description="Helical" evidence="6">
    <location>
        <begin position="15"/>
        <end position="44"/>
    </location>
</feature>
<evidence type="ECO:0000256" key="1">
    <source>
        <dbReference type="ARBA" id="ARBA00004651"/>
    </source>
</evidence>
<dbReference type="Proteomes" id="UP000037784">
    <property type="component" value="Unassembled WGS sequence"/>
</dbReference>
<keyword evidence="5 6" id="KW-0472">Membrane</keyword>
<dbReference type="CDD" id="cd06580">
    <property type="entry name" value="TM_PBP1_transp_TpRbsC_like"/>
    <property type="match status" value="1"/>
</dbReference>
<keyword evidence="3 6" id="KW-0812">Transmembrane</keyword>
<evidence type="ECO:0000256" key="4">
    <source>
        <dbReference type="ARBA" id="ARBA00022989"/>
    </source>
</evidence>
<gene>
    <name evidence="7" type="ORF">ARMA_1548</name>
    <name evidence="8" type="ORF">SE16_00795</name>
</gene>
<keyword evidence="9" id="KW-1185">Reference proteome</keyword>
<proteinExistence type="predicted"/>
<dbReference type="FunCoup" id="A0A0M8K738">
    <property type="interactions" value="137"/>
</dbReference>
<dbReference type="STRING" id="872965.SE16_00795"/>
<dbReference type="GO" id="GO:0005886">
    <property type="term" value="C:plasma membrane"/>
    <property type="evidence" value="ECO:0007669"/>
    <property type="project" value="UniProtKB-SubCell"/>
</dbReference>
<feature type="transmembrane region" description="Helical" evidence="6">
    <location>
        <begin position="91"/>
        <end position="114"/>
    </location>
</feature>
<evidence type="ECO:0000256" key="2">
    <source>
        <dbReference type="ARBA" id="ARBA00022475"/>
    </source>
</evidence>
<evidence type="ECO:0000313" key="8">
    <source>
        <dbReference type="EMBL" id="KPL89107.1"/>
    </source>
</evidence>
<evidence type="ECO:0000256" key="3">
    <source>
        <dbReference type="ARBA" id="ARBA00022692"/>
    </source>
</evidence>